<evidence type="ECO:0000256" key="5">
    <source>
        <dbReference type="NCBIfam" id="TIGR02228"/>
    </source>
</evidence>
<proteinExistence type="predicted"/>
<sequence length="342" mass="38337">MKKTINVLGNFVLAICFLLLLAAFLSPALFGFTFNTILSGSMKPALGIGEVIGLEKVEFKEVEVGDVIGFKLEGMDTPVSHRVIEIVETEEGIGFLTKGDANEEPDSWVVRPENLAGRMMFHIPYLGYLAKFVKSKVGFALLVGLPAVIIVALEIKNLFWPKSFRRRPKLMEKPSQFPAYLSPIIGLVLIGVLGGMMVGNIQEKTLGSFARESEEVGQPLYVSERNMQNKGKLPLVIFLFSEDKTVSFSEAYFKLSPGMQKEVKIAGDSEEAVIKTGWLFPLLPKETLYRLFIWNSRFAPFVVASVWIFPLTLITFIVLKRLSSKPKLAQRAKLMKRRFSYE</sequence>
<dbReference type="Pfam" id="PF10502">
    <property type="entry name" value="Peptidase_S26"/>
    <property type="match status" value="1"/>
</dbReference>
<comment type="subcellular location">
    <subcellularLocation>
        <location evidence="1">Membrane</location>
    </subcellularLocation>
</comment>
<dbReference type="GO" id="GO:0016020">
    <property type="term" value="C:membrane"/>
    <property type="evidence" value="ECO:0007669"/>
    <property type="project" value="UniProtKB-SubCell"/>
</dbReference>
<evidence type="ECO:0000256" key="2">
    <source>
        <dbReference type="ARBA" id="ARBA00022692"/>
    </source>
</evidence>
<evidence type="ECO:0000313" key="8">
    <source>
        <dbReference type="EMBL" id="OIN92848.1"/>
    </source>
</evidence>
<dbReference type="CDD" id="cd06530">
    <property type="entry name" value="S26_SPase_I"/>
    <property type="match status" value="1"/>
</dbReference>
<dbReference type="NCBIfam" id="TIGR02228">
    <property type="entry name" value="sigpep_I_arch"/>
    <property type="match status" value="1"/>
</dbReference>
<evidence type="ECO:0000256" key="1">
    <source>
        <dbReference type="ARBA" id="ARBA00004370"/>
    </source>
</evidence>
<dbReference type="AlphaFoldDB" id="A0A1J4S0E6"/>
<gene>
    <name evidence="8" type="ORF">AUJ42_00015</name>
</gene>
<dbReference type="GO" id="GO:0009003">
    <property type="term" value="F:signal peptidase activity"/>
    <property type="evidence" value="ECO:0007669"/>
    <property type="project" value="UniProtKB-EC"/>
</dbReference>
<accession>A0A1J4S0E6</accession>
<feature type="transmembrane region" description="Helical" evidence="6">
    <location>
        <begin position="137"/>
        <end position="159"/>
    </location>
</feature>
<dbReference type="EMBL" id="MNUK01000001">
    <property type="protein sequence ID" value="OIN92848.1"/>
    <property type="molecule type" value="Genomic_DNA"/>
</dbReference>
<keyword evidence="2 6" id="KW-0812">Transmembrane</keyword>
<feature type="transmembrane region" description="Helical" evidence="6">
    <location>
        <begin position="12"/>
        <end position="34"/>
    </location>
</feature>
<organism evidence="8 9">
    <name type="scientific">Candidatus Collierbacteria bacterium CG1_02_44_10</name>
    <dbReference type="NCBI Taxonomy" id="1805087"/>
    <lineage>
        <taxon>Bacteria</taxon>
        <taxon>Candidatus Collieribacteriota</taxon>
    </lineage>
</organism>
<dbReference type="PANTHER" id="PTHR10806:SF6">
    <property type="entry name" value="SIGNAL PEPTIDASE COMPLEX CATALYTIC SUBUNIT SEC11"/>
    <property type="match status" value="1"/>
</dbReference>
<keyword evidence="3 6" id="KW-1133">Transmembrane helix</keyword>
<reference evidence="8 9" key="1">
    <citation type="journal article" date="2016" name="Environ. Microbiol.">
        <title>Genomic resolution of a cold subsurface aquifer community provides metabolic insights for novel microbes adapted to high CO concentrations.</title>
        <authorList>
            <person name="Probst A.J."/>
            <person name="Castelle C.J."/>
            <person name="Singh A."/>
            <person name="Brown C.T."/>
            <person name="Anantharaman K."/>
            <person name="Sharon I."/>
            <person name="Hug L.A."/>
            <person name="Burstein D."/>
            <person name="Emerson J.B."/>
            <person name="Thomas B.C."/>
            <person name="Banfield J.F."/>
        </authorList>
    </citation>
    <scope>NUCLEOTIDE SEQUENCE [LARGE SCALE GENOMIC DNA]</scope>
    <source>
        <strain evidence="8">CG1_02_44_10</strain>
    </source>
</reference>
<evidence type="ECO:0000259" key="7">
    <source>
        <dbReference type="Pfam" id="PF10502"/>
    </source>
</evidence>
<dbReference type="GO" id="GO:0004252">
    <property type="term" value="F:serine-type endopeptidase activity"/>
    <property type="evidence" value="ECO:0007669"/>
    <property type="project" value="UniProtKB-UniRule"/>
</dbReference>
<dbReference type="PANTHER" id="PTHR10806">
    <property type="entry name" value="SIGNAL PEPTIDASE COMPLEX CATALYTIC SUBUNIT SEC11"/>
    <property type="match status" value="1"/>
</dbReference>
<comment type="caution">
    <text evidence="8">The sequence shown here is derived from an EMBL/GenBank/DDBJ whole genome shotgun (WGS) entry which is preliminary data.</text>
</comment>
<dbReference type="GO" id="GO:0006465">
    <property type="term" value="P:signal peptide processing"/>
    <property type="evidence" value="ECO:0007669"/>
    <property type="project" value="UniProtKB-UniRule"/>
</dbReference>
<feature type="transmembrane region" description="Helical" evidence="6">
    <location>
        <begin position="180"/>
        <end position="201"/>
    </location>
</feature>
<feature type="domain" description="Peptidase S26" evidence="7">
    <location>
        <begin position="11"/>
        <end position="78"/>
    </location>
</feature>
<dbReference type="InterPro" id="IPR019533">
    <property type="entry name" value="Peptidase_S26"/>
</dbReference>
<evidence type="ECO:0000256" key="4">
    <source>
        <dbReference type="ARBA" id="ARBA00023136"/>
    </source>
</evidence>
<protein>
    <recommendedName>
        <fullName evidence="5">Signal peptidase I</fullName>
        <ecNumber evidence="5">3.4.21.89</ecNumber>
    </recommendedName>
</protein>
<keyword evidence="4 6" id="KW-0472">Membrane</keyword>
<dbReference type="InterPro" id="IPR001733">
    <property type="entry name" value="Peptidase_S26B"/>
</dbReference>
<dbReference type="SUPFAM" id="SSF51306">
    <property type="entry name" value="LexA/Signal peptidase"/>
    <property type="match status" value="1"/>
</dbReference>
<dbReference type="EC" id="3.4.21.89" evidence="5"/>
<evidence type="ECO:0000313" key="9">
    <source>
        <dbReference type="Proteomes" id="UP000182345"/>
    </source>
</evidence>
<dbReference type="PRINTS" id="PR00728">
    <property type="entry name" value="SIGNALPTASE"/>
</dbReference>
<dbReference type="Proteomes" id="UP000182345">
    <property type="component" value="Unassembled WGS sequence"/>
</dbReference>
<evidence type="ECO:0000256" key="6">
    <source>
        <dbReference type="SAM" id="Phobius"/>
    </source>
</evidence>
<feature type="transmembrane region" description="Helical" evidence="6">
    <location>
        <begin position="298"/>
        <end position="319"/>
    </location>
</feature>
<name>A0A1J4S0E6_9BACT</name>
<evidence type="ECO:0000256" key="3">
    <source>
        <dbReference type="ARBA" id="ARBA00022989"/>
    </source>
</evidence>
<dbReference type="InterPro" id="IPR036286">
    <property type="entry name" value="LexA/Signal_pep-like_sf"/>
</dbReference>